<evidence type="ECO:0000313" key="2">
    <source>
        <dbReference type="Proteomes" id="UP000291343"/>
    </source>
</evidence>
<organism evidence="1 2">
    <name type="scientific">Laodelphax striatellus</name>
    <name type="common">Small brown planthopper</name>
    <name type="synonym">Delphax striatella</name>
    <dbReference type="NCBI Taxonomy" id="195883"/>
    <lineage>
        <taxon>Eukaryota</taxon>
        <taxon>Metazoa</taxon>
        <taxon>Ecdysozoa</taxon>
        <taxon>Arthropoda</taxon>
        <taxon>Hexapoda</taxon>
        <taxon>Insecta</taxon>
        <taxon>Pterygota</taxon>
        <taxon>Neoptera</taxon>
        <taxon>Paraneoptera</taxon>
        <taxon>Hemiptera</taxon>
        <taxon>Auchenorrhyncha</taxon>
        <taxon>Fulgoroidea</taxon>
        <taxon>Delphacidae</taxon>
        <taxon>Criomorphinae</taxon>
        <taxon>Laodelphax</taxon>
    </lineage>
</organism>
<evidence type="ECO:0000313" key="1">
    <source>
        <dbReference type="EMBL" id="RZF41325.1"/>
    </source>
</evidence>
<dbReference type="Proteomes" id="UP000291343">
    <property type="component" value="Unassembled WGS sequence"/>
</dbReference>
<accession>A0A482X5Z2</accession>
<dbReference type="EMBL" id="QKKF02016774">
    <property type="protein sequence ID" value="RZF41325.1"/>
    <property type="molecule type" value="Genomic_DNA"/>
</dbReference>
<sequence length="276" mass="31647">MEELRRNLEALVALGFSFAPSEEVLGICSSGDSGDQRIGTWCGLDPIRYPELDKELAGKEYQDILEYLFTHPESAKELWVHVGDIQYPAFQIKNLFQDEIHSSKFLDEFCKNVFLKYRVNVYDYRQFYDCVGNLKFGINVNHKELNIFTPEQLIAGQKIAIQQQYIGSEVELKDQIGLVVVDESLSAPQAPVPESVHCKILENSFPAQAAKVLNEVNQEFGSTVEQWPTYEVKKINKFEWFMNYPSIDSVFHKVTYTVKLKWGVRSNECQTVGTKP</sequence>
<gene>
    <name evidence="1" type="ORF">LSTR_LSTR000039</name>
</gene>
<keyword evidence="2" id="KW-1185">Reference proteome</keyword>
<dbReference type="InParanoid" id="A0A482X5Z2"/>
<dbReference type="AlphaFoldDB" id="A0A482X5Z2"/>
<name>A0A482X5Z2_LAOST</name>
<comment type="caution">
    <text evidence="1">The sequence shown here is derived from an EMBL/GenBank/DDBJ whole genome shotgun (WGS) entry which is preliminary data.</text>
</comment>
<reference evidence="1 2" key="1">
    <citation type="journal article" date="2017" name="Gigascience">
        <title>Genome sequence of the small brown planthopper, Laodelphax striatellus.</title>
        <authorList>
            <person name="Zhu J."/>
            <person name="Jiang F."/>
            <person name="Wang X."/>
            <person name="Yang P."/>
            <person name="Bao Y."/>
            <person name="Zhao W."/>
            <person name="Wang W."/>
            <person name="Lu H."/>
            <person name="Wang Q."/>
            <person name="Cui N."/>
            <person name="Li J."/>
            <person name="Chen X."/>
            <person name="Luo L."/>
            <person name="Yu J."/>
            <person name="Kang L."/>
            <person name="Cui F."/>
        </authorList>
    </citation>
    <scope>NUCLEOTIDE SEQUENCE [LARGE SCALE GENOMIC DNA]</scope>
    <source>
        <strain evidence="1">Lst14</strain>
    </source>
</reference>
<protein>
    <submittedName>
        <fullName evidence="1">Uncharacterized protein</fullName>
    </submittedName>
</protein>
<proteinExistence type="predicted"/>